<accession>A0ABT2KCZ1</accession>
<reference evidence="1 2" key="1">
    <citation type="submission" date="2022-04" db="EMBL/GenBank/DDBJ databases">
        <title>Paracoccus sp. YLB-12 draft genome sequence.</title>
        <authorList>
            <person name="Yu L."/>
        </authorList>
    </citation>
    <scope>NUCLEOTIDE SEQUENCE [LARGE SCALE GENOMIC DNA]</scope>
    <source>
        <strain evidence="1 2">YLB-12</strain>
    </source>
</reference>
<organism evidence="1 2">
    <name type="scientific">Paracoccus maritimus</name>
    <dbReference type="NCBI Taxonomy" id="2933292"/>
    <lineage>
        <taxon>Bacteria</taxon>
        <taxon>Pseudomonadati</taxon>
        <taxon>Pseudomonadota</taxon>
        <taxon>Alphaproteobacteria</taxon>
        <taxon>Rhodobacterales</taxon>
        <taxon>Paracoccaceae</taxon>
        <taxon>Paracoccus</taxon>
    </lineage>
</organism>
<gene>
    <name evidence="1" type="ORF">MU516_16185</name>
</gene>
<dbReference type="Proteomes" id="UP001320702">
    <property type="component" value="Unassembled WGS sequence"/>
</dbReference>
<evidence type="ECO:0000313" key="2">
    <source>
        <dbReference type="Proteomes" id="UP001320702"/>
    </source>
</evidence>
<keyword evidence="2" id="KW-1185">Reference proteome</keyword>
<protein>
    <submittedName>
        <fullName evidence="1">Uncharacterized protein</fullName>
    </submittedName>
</protein>
<proteinExistence type="predicted"/>
<comment type="caution">
    <text evidence="1">The sequence shown here is derived from an EMBL/GenBank/DDBJ whole genome shotgun (WGS) entry which is preliminary data.</text>
</comment>
<sequence>MQQSNATVSNRIADAATARRDGALADHVIVECAEKNDGTLSNSWGPAMRR</sequence>
<name>A0ABT2KCZ1_9RHOB</name>
<dbReference type="RefSeq" id="WP_260278317.1">
    <property type="nucleotide sequence ID" value="NZ_JANAVZ010000011.1"/>
</dbReference>
<dbReference type="EMBL" id="JANAVZ010000011">
    <property type="protein sequence ID" value="MCT4334402.1"/>
    <property type="molecule type" value="Genomic_DNA"/>
</dbReference>
<evidence type="ECO:0000313" key="1">
    <source>
        <dbReference type="EMBL" id="MCT4334402.1"/>
    </source>
</evidence>